<reference evidence="7" key="1">
    <citation type="submission" date="2022-09" db="EMBL/GenBank/DDBJ databases">
        <title>Isolation and characterization of 3-chlorobenzoate degrading bacteria from soils in Shizuoka.</title>
        <authorList>
            <person name="Ifat A."/>
            <person name="Ogawa N."/>
            <person name="Kimbara K."/>
            <person name="Moriuchi R."/>
            <person name="Dohra H."/>
            <person name="Shintani M."/>
        </authorList>
    </citation>
    <scope>NUCLEOTIDE SEQUENCE</scope>
    <source>
        <strain evidence="7">19CS4-2</strain>
    </source>
</reference>
<dbReference type="RefSeq" id="WP_238215952.1">
    <property type="nucleotide sequence ID" value="NZ_BPUS01000018.1"/>
</dbReference>
<evidence type="ECO:0000259" key="6">
    <source>
        <dbReference type="PROSITE" id="PS50045"/>
    </source>
</evidence>
<dbReference type="GO" id="GO:0006355">
    <property type="term" value="P:regulation of DNA-templated transcription"/>
    <property type="evidence" value="ECO:0007669"/>
    <property type="project" value="InterPro"/>
</dbReference>
<protein>
    <submittedName>
        <fullName evidence="7">Sigma-54-dependent Fis family transcriptional regulator</fullName>
    </submittedName>
</protein>
<evidence type="ECO:0000313" key="8">
    <source>
        <dbReference type="Proteomes" id="UP001055111"/>
    </source>
</evidence>
<keyword evidence="4" id="KW-0238">DNA-binding</keyword>
<dbReference type="InterPro" id="IPR003593">
    <property type="entry name" value="AAA+_ATPase"/>
</dbReference>
<organism evidence="7 8">
    <name type="scientific">Caballeronia novacaledonica</name>
    <dbReference type="NCBI Taxonomy" id="1544861"/>
    <lineage>
        <taxon>Bacteria</taxon>
        <taxon>Pseudomonadati</taxon>
        <taxon>Pseudomonadota</taxon>
        <taxon>Betaproteobacteria</taxon>
        <taxon>Burkholderiales</taxon>
        <taxon>Burkholderiaceae</taxon>
        <taxon>Caballeronia</taxon>
    </lineage>
</organism>
<dbReference type="SUPFAM" id="SSF46689">
    <property type="entry name" value="Homeodomain-like"/>
    <property type="match status" value="1"/>
</dbReference>
<keyword evidence="2" id="KW-0067">ATP-binding</keyword>
<keyword evidence="3" id="KW-0805">Transcription regulation</keyword>
<evidence type="ECO:0000256" key="5">
    <source>
        <dbReference type="ARBA" id="ARBA00023163"/>
    </source>
</evidence>
<evidence type="ECO:0000256" key="3">
    <source>
        <dbReference type="ARBA" id="ARBA00023015"/>
    </source>
</evidence>
<evidence type="ECO:0000256" key="2">
    <source>
        <dbReference type="ARBA" id="ARBA00022840"/>
    </source>
</evidence>
<accession>A0AA37IFP2</accession>
<dbReference type="InterPro" id="IPR027417">
    <property type="entry name" value="P-loop_NTPase"/>
</dbReference>
<name>A0AA37IFP2_9BURK</name>
<dbReference type="GO" id="GO:0043565">
    <property type="term" value="F:sequence-specific DNA binding"/>
    <property type="evidence" value="ECO:0007669"/>
    <property type="project" value="InterPro"/>
</dbReference>
<comment type="caution">
    <text evidence="7">The sequence shown here is derived from an EMBL/GenBank/DDBJ whole genome shotgun (WGS) entry which is preliminary data.</text>
</comment>
<dbReference type="Gene3D" id="3.40.50.300">
    <property type="entry name" value="P-loop containing nucleotide triphosphate hydrolases"/>
    <property type="match status" value="1"/>
</dbReference>
<proteinExistence type="predicted"/>
<feature type="domain" description="Sigma-54 factor interaction" evidence="6">
    <location>
        <begin position="1"/>
        <end position="230"/>
    </location>
</feature>
<dbReference type="InterPro" id="IPR009057">
    <property type="entry name" value="Homeodomain-like_sf"/>
</dbReference>
<evidence type="ECO:0000313" key="7">
    <source>
        <dbReference type="EMBL" id="GJH28930.1"/>
    </source>
</evidence>
<dbReference type="SMART" id="SM00382">
    <property type="entry name" value="AAA"/>
    <property type="match status" value="1"/>
</dbReference>
<dbReference type="Proteomes" id="UP001055111">
    <property type="component" value="Unassembled WGS sequence"/>
</dbReference>
<dbReference type="InterPro" id="IPR002197">
    <property type="entry name" value="HTH_Fis"/>
</dbReference>
<dbReference type="EMBL" id="BPUS01000018">
    <property type="protein sequence ID" value="GJH28930.1"/>
    <property type="molecule type" value="Genomic_DNA"/>
</dbReference>
<dbReference type="PANTHER" id="PTHR32071:SF117">
    <property type="entry name" value="PTS-DEPENDENT DIHYDROXYACETONE KINASE OPERON REGULATORY PROTEIN-RELATED"/>
    <property type="match status" value="1"/>
</dbReference>
<gene>
    <name evidence="7" type="ORF">CBA19CS42_30460</name>
</gene>
<dbReference type="PROSITE" id="PS00688">
    <property type="entry name" value="SIGMA54_INTERACT_3"/>
    <property type="match status" value="1"/>
</dbReference>
<dbReference type="GO" id="GO:0005524">
    <property type="term" value="F:ATP binding"/>
    <property type="evidence" value="ECO:0007669"/>
    <property type="project" value="UniProtKB-KW"/>
</dbReference>
<dbReference type="Pfam" id="PF25601">
    <property type="entry name" value="AAA_lid_14"/>
    <property type="match status" value="1"/>
</dbReference>
<evidence type="ECO:0000256" key="4">
    <source>
        <dbReference type="ARBA" id="ARBA00023125"/>
    </source>
</evidence>
<keyword evidence="1" id="KW-0547">Nucleotide-binding</keyword>
<dbReference type="PROSITE" id="PS50045">
    <property type="entry name" value="SIGMA54_INTERACT_4"/>
    <property type="match status" value="1"/>
</dbReference>
<sequence>MIGQSLAFRQVIRMIEKVARCDASVLIEGETGTGKELAARAIHYGGTRRDGPFVPLNCGAVPADLLFNELFGHKRGAFTDAHIEQQGLVAHAKNGTLFLDEIDALTLSAQVSLLRFLQDLHYRPLGTPESVKADVRLIAATNADLEELAMQGRFRLDLLFRMRIMSVTLPPLRERTGDVPLLAESFLNACDSRFGLGSKHFDDFTLEWMNRYRWPGNIRELENFVYREYVLADKPTIRAGAPAAADIRLPDGHDGILPRSLFEDFKTAKMRAIAEFEARFLSRALHAADGNVTRAAKMVGKERRAFGKLLKKYGIRRVLEDA</sequence>
<dbReference type="Gene3D" id="1.10.10.60">
    <property type="entry name" value="Homeodomain-like"/>
    <property type="match status" value="1"/>
</dbReference>
<dbReference type="InterPro" id="IPR058031">
    <property type="entry name" value="AAA_lid_NorR"/>
</dbReference>
<dbReference type="SUPFAM" id="SSF52540">
    <property type="entry name" value="P-loop containing nucleoside triphosphate hydrolases"/>
    <property type="match status" value="1"/>
</dbReference>
<dbReference type="FunFam" id="3.40.50.300:FF:000006">
    <property type="entry name" value="DNA-binding transcriptional regulator NtrC"/>
    <property type="match status" value="1"/>
</dbReference>
<dbReference type="InterPro" id="IPR002078">
    <property type="entry name" value="Sigma_54_int"/>
</dbReference>
<keyword evidence="5" id="KW-0804">Transcription</keyword>
<dbReference type="Pfam" id="PF00158">
    <property type="entry name" value="Sigma54_activat"/>
    <property type="match status" value="1"/>
</dbReference>
<dbReference type="InterPro" id="IPR025944">
    <property type="entry name" value="Sigma_54_int_dom_CS"/>
</dbReference>
<dbReference type="Gene3D" id="1.10.8.60">
    <property type="match status" value="1"/>
</dbReference>
<dbReference type="PRINTS" id="PR01590">
    <property type="entry name" value="HTHFIS"/>
</dbReference>
<evidence type="ECO:0000256" key="1">
    <source>
        <dbReference type="ARBA" id="ARBA00022741"/>
    </source>
</evidence>
<dbReference type="AlphaFoldDB" id="A0AA37IFP2"/>
<dbReference type="PANTHER" id="PTHR32071">
    <property type="entry name" value="TRANSCRIPTIONAL REGULATORY PROTEIN"/>
    <property type="match status" value="1"/>
</dbReference>
<dbReference type="Pfam" id="PF02954">
    <property type="entry name" value="HTH_8"/>
    <property type="match status" value="1"/>
</dbReference>
<dbReference type="CDD" id="cd00009">
    <property type="entry name" value="AAA"/>
    <property type="match status" value="1"/>
</dbReference>